<dbReference type="Gene3D" id="3.40.1780.10">
    <property type="entry name" value="QueA-like"/>
    <property type="match status" value="2"/>
</dbReference>
<accession>A0A382G0F5</accession>
<reference evidence="5" key="1">
    <citation type="submission" date="2018-05" db="EMBL/GenBank/DDBJ databases">
        <authorList>
            <person name="Lanie J.A."/>
            <person name="Ng W.-L."/>
            <person name="Kazmierczak K.M."/>
            <person name="Andrzejewski T.M."/>
            <person name="Davidsen T.M."/>
            <person name="Wayne K.J."/>
            <person name="Tettelin H."/>
            <person name="Glass J.I."/>
            <person name="Rusch D."/>
            <person name="Podicherti R."/>
            <person name="Tsui H.-C.T."/>
            <person name="Winkler M.E."/>
        </authorList>
    </citation>
    <scope>NUCLEOTIDE SEQUENCE</scope>
</reference>
<dbReference type="GO" id="GO:0008616">
    <property type="term" value="P:tRNA queuosine(34) biosynthetic process"/>
    <property type="evidence" value="ECO:0007669"/>
    <property type="project" value="UniProtKB-KW"/>
</dbReference>
<dbReference type="InterPro" id="IPR042118">
    <property type="entry name" value="QueA_dom1"/>
</dbReference>
<protein>
    <recommendedName>
        <fullName evidence="6">S-adenosylmethionine:tRNA ribosyltransferase-isomerase</fullName>
    </recommendedName>
</protein>
<gene>
    <name evidence="5" type="ORF">METZ01_LOCUS221670</name>
</gene>
<dbReference type="SUPFAM" id="SSF111337">
    <property type="entry name" value="QueA-like"/>
    <property type="match status" value="1"/>
</dbReference>
<dbReference type="Gene3D" id="2.40.10.240">
    <property type="entry name" value="QueA-like"/>
    <property type="match status" value="1"/>
</dbReference>
<evidence type="ECO:0008006" key="6">
    <source>
        <dbReference type="Google" id="ProtNLM"/>
    </source>
</evidence>
<dbReference type="InterPro" id="IPR003699">
    <property type="entry name" value="QueA"/>
</dbReference>
<sequence length="233" mass="25790">MRVDAFDFDLPREQIADRPARPRDSAGLLVVTDHLRDARVRDLPSHLRPGDLIVVNDTRVIPALLSGRRGKARVQVTLDRDLGDGNWRVLAYPARKLECGDEILFPSDFKATVVSLGCRGERTIKFNGDTEAVLAYLQRHGTVPLPPYISRSEGADESDVMDYQTIYADRMGAIAAPTAGLHFTNKLLDTLHESGVDMLRLTLHVGSATFRPVTAGDTQDHIMESEWGELSSN</sequence>
<proteinExistence type="predicted"/>
<dbReference type="GO" id="GO:0051075">
    <property type="term" value="F:S-adenosylmethionine:tRNA ribosyltransferase-isomerase activity"/>
    <property type="evidence" value="ECO:0007669"/>
    <property type="project" value="TreeGrafter"/>
</dbReference>
<evidence type="ECO:0000256" key="2">
    <source>
        <dbReference type="ARBA" id="ARBA00022679"/>
    </source>
</evidence>
<evidence type="ECO:0000256" key="1">
    <source>
        <dbReference type="ARBA" id="ARBA00022490"/>
    </source>
</evidence>
<dbReference type="EMBL" id="UINC01052921">
    <property type="protein sequence ID" value="SVB68816.1"/>
    <property type="molecule type" value="Genomic_DNA"/>
</dbReference>
<organism evidence="5">
    <name type="scientific">marine metagenome</name>
    <dbReference type="NCBI Taxonomy" id="408172"/>
    <lineage>
        <taxon>unclassified sequences</taxon>
        <taxon>metagenomes</taxon>
        <taxon>ecological metagenomes</taxon>
    </lineage>
</organism>
<keyword evidence="4" id="KW-0671">Queuosine biosynthesis</keyword>
<dbReference type="PANTHER" id="PTHR30307">
    <property type="entry name" value="S-ADENOSYLMETHIONINE:TRNA RIBOSYLTRANSFERASE-ISOMERASE"/>
    <property type="match status" value="1"/>
</dbReference>
<keyword evidence="1" id="KW-0963">Cytoplasm</keyword>
<dbReference type="InterPro" id="IPR042119">
    <property type="entry name" value="QueA_dom2"/>
</dbReference>
<evidence type="ECO:0000256" key="3">
    <source>
        <dbReference type="ARBA" id="ARBA00022691"/>
    </source>
</evidence>
<keyword evidence="2" id="KW-0808">Transferase</keyword>
<name>A0A382G0F5_9ZZZZ</name>
<dbReference type="AlphaFoldDB" id="A0A382G0F5"/>
<dbReference type="Pfam" id="PF02547">
    <property type="entry name" value="Queuosine_synth"/>
    <property type="match status" value="1"/>
</dbReference>
<evidence type="ECO:0000313" key="5">
    <source>
        <dbReference type="EMBL" id="SVB68816.1"/>
    </source>
</evidence>
<dbReference type="InterPro" id="IPR036100">
    <property type="entry name" value="QueA_sf"/>
</dbReference>
<dbReference type="PANTHER" id="PTHR30307:SF0">
    <property type="entry name" value="S-ADENOSYLMETHIONINE:TRNA RIBOSYLTRANSFERASE-ISOMERASE"/>
    <property type="match status" value="1"/>
</dbReference>
<keyword evidence="3" id="KW-0949">S-adenosyl-L-methionine</keyword>
<feature type="non-terminal residue" evidence="5">
    <location>
        <position position="233"/>
    </location>
</feature>
<evidence type="ECO:0000256" key="4">
    <source>
        <dbReference type="ARBA" id="ARBA00022785"/>
    </source>
</evidence>